<keyword evidence="8" id="KW-1185">Reference proteome</keyword>
<feature type="transmembrane region" description="Helical" evidence="4">
    <location>
        <begin position="268"/>
        <end position="286"/>
    </location>
</feature>
<comment type="similarity">
    <text evidence="1">Belongs to the glycosyltransferase 2 family.</text>
</comment>
<dbReference type="PANTHER" id="PTHR43398">
    <property type="entry name" value="DOLICHOL-PHOSPHATE MANNOSYLTRANSFERASE SUBUNIT 1"/>
    <property type="match status" value="1"/>
</dbReference>
<evidence type="ECO:0000259" key="6">
    <source>
        <dbReference type="Pfam" id="PF13231"/>
    </source>
</evidence>
<evidence type="ECO:0000259" key="5">
    <source>
        <dbReference type="Pfam" id="PF00535"/>
    </source>
</evidence>
<keyword evidence="4" id="KW-0812">Transmembrane</keyword>
<organism evidence="7 8">
    <name type="scientific">Desulfopila aestuarii DSM 18488</name>
    <dbReference type="NCBI Taxonomy" id="1121416"/>
    <lineage>
        <taxon>Bacteria</taxon>
        <taxon>Pseudomonadati</taxon>
        <taxon>Thermodesulfobacteriota</taxon>
        <taxon>Desulfobulbia</taxon>
        <taxon>Desulfobulbales</taxon>
        <taxon>Desulfocapsaceae</taxon>
        <taxon>Desulfopila</taxon>
    </lineage>
</organism>
<evidence type="ECO:0000313" key="8">
    <source>
        <dbReference type="Proteomes" id="UP000184603"/>
    </source>
</evidence>
<keyword evidence="2 7" id="KW-0328">Glycosyltransferase</keyword>
<dbReference type="Pfam" id="PF00535">
    <property type="entry name" value="Glycos_transf_2"/>
    <property type="match status" value="1"/>
</dbReference>
<dbReference type="InterPro" id="IPR001173">
    <property type="entry name" value="Glyco_trans_2-like"/>
</dbReference>
<dbReference type="CDD" id="cd06442">
    <property type="entry name" value="DPM1_like"/>
    <property type="match status" value="1"/>
</dbReference>
<evidence type="ECO:0000256" key="3">
    <source>
        <dbReference type="ARBA" id="ARBA00022679"/>
    </source>
</evidence>
<accession>A0A1M7YKW4</accession>
<feature type="transmembrane region" description="Helical" evidence="4">
    <location>
        <begin position="295"/>
        <end position="315"/>
    </location>
</feature>
<feature type="transmembrane region" description="Helical" evidence="4">
    <location>
        <begin position="500"/>
        <end position="530"/>
    </location>
</feature>
<dbReference type="InterPro" id="IPR039528">
    <property type="entry name" value="DPM1-like"/>
</dbReference>
<keyword evidence="4" id="KW-1133">Transmembrane helix</keyword>
<feature type="domain" description="Glycosyltransferase 2-like" evidence="5">
    <location>
        <begin position="5"/>
        <end position="137"/>
    </location>
</feature>
<dbReference type="PANTHER" id="PTHR43398:SF1">
    <property type="entry name" value="DOLICHOL-PHOSPHATE MANNOSYLTRANSFERASE SUBUNIT 1"/>
    <property type="match status" value="1"/>
</dbReference>
<keyword evidence="4" id="KW-0472">Membrane</keyword>
<feature type="transmembrane region" description="Helical" evidence="4">
    <location>
        <begin position="542"/>
        <end position="562"/>
    </location>
</feature>
<feature type="transmembrane region" description="Helical" evidence="4">
    <location>
        <begin position="588"/>
        <end position="608"/>
    </location>
</feature>
<feature type="transmembrane region" description="Helical" evidence="4">
    <location>
        <begin position="421"/>
        <end position="439"/>
    </location>
</feature>
<protein>
    <submittedName>
        <fullName evidence="7">Dolichol-phosphate mannosyltransferase</fullName>
    </submittedName>
</protein>
<dbReference type="InterPro" id="IPR029044">
    <property type="entry name" value="Nucleotide-diphossugar_trans"/>
</dbReference>
<dbReference type="GO" id="GO:0006506">
    <property type="term" value="P:GPI anchor biosynthetic process"/>
    <property type="evidence" value="ECO:0007669"/>
    <property type="project" value="TreeGrafter"/>
</dbReference>
<dbReference type="OrthoDB" id="9802649at2"/>
<feature type="transmembrane region" description="Helical" evidence="4">
    <location>
        <begin position="234"/>
        <end position="256"/>
    </location>
</feature>
<evidence type="ECO:0000256" key="2">
    <source>
        <dbReference type="ARBA" id="ARBA00022676"/>
    </source>
</evidence>
<name>A0A1M7YKW4_9BACT</name>
<dbReference type="GO" id="GO:0004582">
    <property type="term" value="F:dolichyl-phosphate beta-D-mannosyltransferase activity"/>
    <property type="evidence" value="ECO:0007669"/>
    <property type="project" value="InterPro"/>
</dbReference>
<dbReference type="GO" id="GO:0016020">
    <property type="term" value="C:membrane"/>
    <property type="evidence" value="ECO:0007669"/>
    <property type="project" value="GOC"/>
</dbReference>
<dbReference type="GO" id="GO:0006488">
    <property type="term" value="P:dolichol-linked oligosaccharide biosynthetic process"/>
    <property type="evidence" value="ECO:0007669"/>
    <property type="project" value="TreeGrafter"/>
</dbReference>
<dbReference type="InterPro" id="IPR038731">
    <property type="entry name" value="RgtA/B/C-like"/>
</dbReference>
<dbReference type="SUPFAM" id="SSF53448">
    <property type="entry name" value="Nucleotide-diphospho-sugar transferases"/>
    <property type="match status" value="1"/>
</dbReference>
<sequence>MQDFSLIIPTLNEADNIGSLLERISAMTEQSALTPEIIFVDDGSKDGTCEQIAAYSGPLNVRIIQREDERGLTGAVVTGARAANSDLVVVMDADASHPPEEIPRLLAPLITNSYDMVIGSRYIGGGQTPGWPLTRRIASRIASFPASCITGVRDPLAGFFAVRKQYLTAIDHDLSGFKVGLEVIATAADGFRVMEVPIIFADRMQGSSKMNIPILATYLRQLSRLTFGQLNRSAIPLLTTLALLAGLFDAFCFNLATNLGFDLDLSNVSSFLLTAVLYFSLSKLLASNAEKPISLLPYISICMMLLFLRGGFLSLPSLQTIHLPLFATLFCIFSGLSLVPAILLSRKRKGKDAINWPLLGSLLISYTVVLRLVYMGNIELIQEEAYYWNYAQHLAPGYLDHPPMVALLIHLGTLLFGDTEFGVRSGAFFCWFITAFFSYRLAETIFDRRTGFMVLILVAVLPVFFGVAMVITPDAPLIACWSGALFFLYRALIDQKKNSWYVAGIFLGLGMTSKYTIALLGPAIFLFLLFDKPSRQWLKRREPYLTALLALLIFSPVIWWNFQHDWASFLFQSKGRLEGSARFDLPELLASILVLITPTGFLAVLAVIKPGSLLHHMIGSTIANNRVRRSHAFALTMTLLPLLVFILVSLSRQVKLNWTGPLWLALLPFMAHTMYRSRTPRQLFPSSWQGTLMVFVLVYGALLHYCALGLPGLSYGNSRNFLLGWDDLATQVDTTIAAINQAEGKRPLVAGLDHYRLASGLAFYRSKHHDAVTRDEIVNETTAGQFFGRNSLMYTYWHPPTLAASKDILVISQSKERLSTERLGRHARQLGDIGEFTVTKKGKKAGRYYYRLLTWYSPDTTNDAVGSFSLPGTGKRYTAKAEVSPSLTEKDSML</sequence>
<evidence type="ECO:0000256" key="1">
    <source>
        <dbReference type="ARBA" id="ARBA00006739"/>
    </source>
</evidence>
<evidence type="ECO:0000313" key="7">
    <source>
        <dbReference type="EMBL" id="SHO53257.1"/>
    </source>
</evidence>
<feature type="transmembrane region" description="Helical" evidence="4">
    <location>
        <begin position="687"/>
        <end position="710"/>
    </location>
</feature>
<feature type="domain" description="Glycosyltransferase RgtA/B/C/D-like" evidence="6">
    <location>
        <begin position="400"/>
        <end position="560"/>
    </location>
</feature>
<keyword evidence="3 7" id="KW-0808">Transferase</keyword>
<gene>
    <name evidence="7" type="ORF">SAMN02745220_05028</name>
</gene>
<dbReference type="Gene3D" id="3.90.550.10">
    <property type="entry name" value="Spore Coat Polysaccharide Biosynthesis Protein SpsA, Chain A"/>
    <property type="match status" value="1"/>
</dbReference>
<evidence type="ECO:0000256" key="4">
    <source>
        <dbReference type="SAM" id="Phobius"/>
    </source>
</evidence>
<dbReference type="STRING" id="1121416.SAMN02745220_05028"/>
<feature type="transmembrane region" description="Helical" evidence="4">
    <location>
        <begin position="356"/>
        <end position="374"/>
    </location>
</feature>
<dbReference type="GO" id="GO:0035269">
    <property type="term" value="P:protein O-linked glycosylation via mannose"/>
    <property type="evidence" value="ECO:0007669"/>
    <property type="project" value="TreeGrafter"/>
</dbReference>
<reference evidence="7 8" key="1">
    <citation type="submission" date="2016-12" db="EMBL/GenBank/DDBJ databases">
        <authorList>
            <person name="Song W.-J."/>
            <person name="Kurnit D.M."/>
        </authorList>
    </citation>
    <scope>NUCLEOTIDE SEQUENCE [LARGE SCALE GENOMIC DNA]</scope>
    <source>
        <strain evidence="7 8">DSM 18488</strain>
    </source>
</reference>
<proteinExistence type="inferred from homology"/>
<dbReference type="Proteomes" id="UP000184603">
    <property type="component" value="Unassembled WGS sequence"/>
</dbReference>
<dbReference type="RefSeq" id="WP_073616849.1">
    <property type="nucleotide sequence ID" value="NZ_FRFE01000050.1"/>
</dbReference>
<dbReference type="AlphaFoldDB" id="A0A1M7YKW4"/>
<feature type="transmembrane region" description="Helical" evidence="4">
    <location>
        <begin position="656"/>
        <end position="675"/>
    </location>
</feature>
<feature type="transmembrane region" description="Helical" evidence="4">
    <location>
        <begin position="632"/>
        <end position="650"/>
    </location>
</feature>
<dbReference type="Pfam" id="PF13231">
    <property type="entry name" value="PMT_2"/>
    <property type="match status" value="1"/>
</dbReference>
<feature type="transmembrane region" description="Helical" evidence="4">
    <location>
        <begin position="451"/>
        <end position="471"/>
    </location>
</feature>
<feature type="transmembrane region" description="Helical" evidence="4">
    <location>
        <begin position="321"/>
        <end position="344"/>
    </location>
</feature>
<dbReference type="EMBL" id="FRFE01000050">
    <property type="protein sequence ID" value="SHO53257.1"/>
    <property type="molecule type" value="Genomic_DNA"/>
</dbReference>